<dbReference type="EMBL" id="JABSTU010000002">
    <property type="protein sequence ID" value="KAH8037770.1"/>
    <property type="molecule type" value="Genomic_DNA"/>
</dbReference>
<keyword evidence="2" id="KW-0479">Metal-binding</keyword>
<dbReference type="GO" id="GO:0046872">
    <property type="term" value="F:metal ion binding"/>
    <property type="evidence" value="ECO:0007669"/>
    <property type="project" value="UniProtKB-KW"/>
</dbReference>
<evidence type="ECO:0000256" key="4">
    <source>
        <dbReference type="ARBA" id="ARBA00023157"/>
    </source>
</evidence>
<keyword evidence="7" id="KW-1185">Reference proteome</keyword>
<evidence type="ECO:0000256" key="5">
    <source>
        <dbReference type="ARBA" id="ARBA00023239"/>
    </source>
</evidence>
<protein>
    <submittedName>
        <fullName evidence="6">Uncharacterized protein</fullName>
    </submittedName>
</protein>
<reference evidence="6" key="1">
    <citation type="journal article" date="2020" name="Cell">
        <title>Large-Scale Comparative Analyses of Tick Genomes Elucidate Their Genetic Diversity and Vector Capacities.</title>
        <authorList>
            <consortium name="Tick Genome and Microbiome Consortium (TIGMIC)"/>
            <person name="Jia N."/>
            <person name="Wang J."/>
            <person name="Shi W."/>
            <person name="Du L."/>
            <person name="Sun Y."/>
            <person name="Zhan W."/>
            <person name="Jiang J.F."/>
            <person name="Wang Q."/>
            <person name="Zhang B."/>
            <person name="Ji P."/>
            <person name="Bell-Sakyi L."/>
            <person name="Cui X.M."/>
            <person name="Yuan T.T."/>
            <person name="Jiang B.G."/>
            <person name="Yang W.F."/>
            <person name="Lam T.T."/>
            <person name="Chang Q.C."/>
            <person name="Ding S.J."/>
            <person name="Wang X.J."/>
            <person name="Zhu J.G."/>
            <person name="Ruan X.D."/>
            <person name="Zhao L."/>
            <person name="Wei J.T."/>
            <person name="Ye R.Z."/>
            <person name="Que T.C."/>
            <person name="Du C.H."/>
            <person name="Zhou Y.H."/>
            <person name="Cheng J.X."/>
            <person name="Dai P.F."/>
            <person name="Guo W.B."/>
            <person name="Han X.H."/>
            <person name="Huang E.J."/>
            <person name="Li L.F."/>
            <person name="Wei W."/>
            <person name="Gao Y.C."/>
            <person name="Liu J.Z."/>
            <person name="Shao H.Z."/>
            <person name="Wang X."/>
            <person name="Wang C.C."/>
            <person name="Yang T.C."/>
            <person name="Huo Q.B."/>
            <person name="Li W."/>
            <person name="Chen H.Y."/>
            <person name="Chen S.E."/>
            <person name="Zhou L.G."/>
            <person name="Ni X.B."/>
            <person name="Tian J.H."/>
            <person name="Sheng Y."/>
            <person name="Liu T."/>
            <person name="Pan Y.S."/>
            <person name="Xia L.Y."/>
            <person name="Li J."/>
            <person name="Zhao F."/>
            <person name="Cao W.C."/>
        </authorList>
    </citation>
    <scope>NUCLEOTIDE SEQUENCE</scope>
    <source>
        <strain evidence="6">Rmic-2018</strain>
    </source>
</reference>
<evidence type="ECO:0000313" key="6">
    <source>
        <dbReference type="EMBL" id="KAH8037770.1"/>
    </source>
</evidence>
<dbReference type="Gene3D" id="3.20.20.190">
    <property type="entry name" value="Phosphatidylinositol (PI) phosphodiesterase"/>
    <property type="match status" value="1"/>
</dbReference>
<evidence type="ECO:0000256" key="2">
    <source>
        <dbReference type="ARBA" id="ARBA00022723"/>
    </source>
</evidence>
<dbReference type="GO" id="GO:0006629">
    <property type="term" value="P:lipid metabolic process"/>
    <property type="evidence" value="ECO:0007669"/>
    <property type="project" value="InterPro"/>
</dbReference>
<dbReference type="CDD" id="cd08576">
    <property type="entry name" value="GDPD_like_SMaseD_PLD"/>
    <property type="match status" value="1"/>
</dbReference>
<dbReference type="Pfam" id="PF13653">
    <property type="entry name" value="GDPD_2"/>
    <property type="match status" value="1"/>
</dbReference>
<evidence type="ECO:0000313" key="7">
    <source>
        <dbReference type="Proteomes" id="UP000821866"/>
    </source>
</evidence>
<keyword evidence="5" id="KW-0456">Lyase</keyword>
<dbReference type="SUPFAM" id="SSF51695">
    <property type="entry name" value="PLC-like phosphodiesterases"/>
    <property type="match status" value="1"/>
</dbReference>
<dbReference type="VEuPathDB" id="VectorBase:LOC119179817"/>
<evidence type="ECO:0000256" key="3">
    <source>
        <dbReference type="ARBA" id="ARBA00022842"/>
    </source>
</evidence>
<gene>
    <name evidence="6" type="ORF">HPB51_017270</name>
</gene>
<keyword evidence="3" id="KW-0460">Magnesium</keyword>
<dbReference type="Proteomes" id="UP000821866">
    <property type="component" value="Chromosome 10"/>
</dbReference>
<dbReference type="AlphaFoldDB" id="A0A9J6EU06"/>
<dbReference type="InterPro" id="IPR017946">
    <property type="entry name" value="PLC-like_Pdiesterase_TIM-brl"/>
</dbReference>
<organism evidence="6 7">
    <name type="scientific">Rhipicephalus microplus</name>
    <name type="common">Cattle tick</name>
    <name type="synonym">Boophilus microplus</name>
    <dbReference type="NCBI Taxonomy" id="6941"/>
    <lineage>
        <taxon>Eukaryota</taxon>
        <taxon>Metazoa</taxon>
        <taxon>Ecdysozoa</taxon>
        <taxon>Arthropoda</taxon>
        <taxon>Chelicerata</taxon>
        <taxon>Arachnida</taxon>
        <taxon>Acari</taxon>
        <taxon>Parasitiformes</taxon>
        <taxon>Ixodida</taxon>
        <taxon>Ixodoidea</taxon>
        <taxon>Ixodidae</taxon>
        <taxon>Rhipicephalinae</taxon>
        <taxon>Rhipicephalus</taxon>
        <taxon>Boophilus</taxon>
    </lineage>
</organism>
<comment type="catalytic activity">
    <reaction evidence="1">
        <text>an N-(acyl)-sphingosylphosphoethanolamine = an N-(acyl)-sphingosyl-1,3-cyclic phosphate + ethanolamine</text>
        <dbReference type="Rhea" id="RHEA:60648"/>
        <dbReference type="ChEBI" id="CHEBI:57603"/>
        <dbReference type="ChEBI" id="CHEBI:143891"/>
        <dbReference type="ChEBI" id="CHEBI:143892"/>
    </reaction>
</comment>
<sequence>MGSKRRTKAPPGAAVVVILTIVLRNAAAIDRRPVYNIAHMVNSVAKLDEAMADGANSVEADVSFADNGTATRLFHGVPCDCFRACDIEEDVPRFLQYVRKTTSSRGAKYSDKLALLFLDLKVSNIEEKQKYRAGVDIGRKLLRDLWKRVPTWQAMNVLLSVPSVSDKEVLRGAVDTVSRLSPIMLDKIGFDISNNDKLDNIRSLYVDLGIQGHRWQGDGISNCLSYLRPPARIRDIIDDRDTEEVGRYIEKAYQWTVDLPKQMRRSLRRGVDGIITNKPQRLASIMEEGEFNATLRPANVADSPWTRFGGLSLFPRLLSDDMDILGDDDFPSYFMRFASRPATLPTWSFPPVECLLFPAKQATLLSHQMTAAVQKDVFRATFYGNFTKEDQIVITDLHPGSFRGLLQ</sequence>
<keyword evidence="4" id="KW-1015">Disulfide bond</keyword>
<name>A0A9J6EU06_RHIMP</name>
<evidence type="ECO:0000256" key="1">
    <source>
        <dbReference type="ARBA" id="ARBA00000110"/>
    </source>
</evidence>
<comment type="caution">
    <text evidence="6">The sequence shown here is derived from an EMBL/GenBank/DDBJ whole genome shotgun (WGS) entry which is preliminary data.</text>
</comment>
<accession>A0A9J6EU06</accession>
<dbReference type="GO" id="GO:0008081">
    <property type="term" value="F:phosphoric diester hydrolase activity"/>
    <property type="evidence" value="ECO:0007669"/>
    <property type="project" value="InterPro"/>
</dbReference>
<reference evidence="6" key="2">
    <citation type="submission" date="2021-09" db="EMBL/GenBank/DDBJ databases">
        <authorList>
            <person name="Jia N."/>
            <person name="Wang J."/>
            <person name="Shi W."/>
            <person name="Du L."/>
            <person name="Sun Y."/>
            <person name="Zhan W."/>
            <person name="Jiang J."/>
            <person name="Wang Q."/>
            <person name="Zhang B."/>
            <person name="Ji P."/>
            <person name="Sakyi L.B."/>
            <person name="Cui X."/>
            <person name="Yuan T."/>
            <person name="Jiang B."/>
            <person name="Yang W."/>
            <person name="Lam T.T.-Y."/>
            <person name="Chang Q."/>
            <person name="Ding S."/>
            <person name="Wang X."/>
            <person name="Zhu J."/>
            <person name="Ruan X."/>
            <person name="Zhao L."/>
            <person name="Wei J."/>
            <person name="Que T."/>
            <person name="Du C."/>
            <person name="Cheng J."/>
            <person name="Dai P."/>
            <person name="Han X."/>
            <person name="Huang E."/>
            <person name="Gao Y."/>
            <person name="Liu J."/>
            <person name="Shao H."/>
            <person name="Ye R."/>
            <person name="Li L."/>
            <person name="Wei W."/>
            <person name="Wang X."/>
            <person name="Wang C."/>
            <person name="Huo Q."/>
            <person name="Li W."/>
            <person name="Guo W."/>
            <person name="Chen H."/>
            <person name="Chen S."/>
            <person name="Zhou L."/>
            <person name="Zhou L."/>
            <person name="Ni X."/>
            <person name="Tian J."/>
            <person name="Zhou Y."/>
            <person name="Sheng Y."/>
            <person name="Liu T."/>
            <person name="Pan Y."/>
            <person name="Xia L."/>
            <person name="Li J."/>
            <person name="Zhao F."/>
            <person name="Cao W."/>
        </authorList>
    </citation>
    <scope>NUCLEOTIDE SEQUENCE</scope>
    <source>
        <strain evidence="6">Rmic-2018</strain>
        <tissue evidence="6">Larvae</tissue>
    </source>
</reference>
<proteinExistence type="predicted"/>
<dbReference type="GO" id="GO:0016829">
    <property type="term" value="F:lyase activity"/>
    <property type="evidence" value="ECO:0007669"/>
    <property type="project" value="UniProtKB-KW"/>
</dbReference>